<dbReference type="GO" id="GO:1990077">
    <property type="term" value="C:primosome complex"/>
    <property type="evidence" value="ECO:0007669"/>
    <property type="project" value="UniProtKB-UniRule"/>
</dbReference>
<reference evidence="17 19" key="2">
    <citation type="submission" date="2019-03" db="EMBL/GenBank/DDBJ databases">
        <title>Genomic Encyclopedia of Type Strains, Phase IV (KMG-IV): sequencing the most valuable type-strain genomes for metagenomic binning, comparative biology and taxonomic classification.</title>
        <authorList>
            <person name="Goeker M."/>
        </authorList>
    </citation>
    <scope>NUCLEOTIDE SEQUENCE [LARGE SCALE GENOMIC DNA]</scope>
    <source>
        <strain evidence="17 19">DSM 101483</strain>
    </source>
</reference>
<evidence type="ECO:0000259" key="15">
    <source>
        <dbReference type="PROSITE" id="PS51199"/>
    </source>
</evidence>
<gene>
    <name evidence="16" type="ORF">AWY79_09720</name>
    <name evidence="17" type="ORF">EDC59_10356</name>
</gene>
<dbReference type="KEGG" id="dej:AWY79_09720"/>
<keyword evidence="8 13" id="KW-0238">DNA-binding</keyword>
<dbReference type="PROSITE" id="PS51199">
    <property type="entry name" value="SF4_HELICASE"/>
    <property type="match status" value="1"/>
</dbReference>
<evidence type="ECO:0000313" key="16">
    <source>
        <dbReference type="EMBL" id="AMK11374.1"/>
    </source>
</evidence>
<dbReference type="InterPro" id="IPR007692">
    <property type="entry name" value="DNA_helicase_DnaB"/>
</dbReference>
<evidence type="ECO:0000256" key="12">
    <source>
        <dbReference type="NCBIfam" id="TIGR00665"/>
    </source>
</evidence>
<dbReference type="RefSeq" id="WP_066802953.1">
    <property type="nucleotide sequence ID" value="NZ_CAUVXY020000015.1"/>
</dbReference>
<dbReference type="Gene3D" id="3.40.50.300">
    <property type="entry name" value="P-loop containing nucleotide triphosphate hydrolases"/>
    <property type="match status" value="1"/>
</dbReference>
<name>A0A126QNA1_9BACT</name>
<dbReference type="PANTHER" id="PTHR30153:SF2">
    <property type="entry name" value="REPLICATIVE DNA HELICASE"/>
    <property type="match status" value="1"/>
</dbReference>
<dbReference type="GO" id="GO:0043139">
    <property type="term" value="F:5'-3' DNA helicase activity"/>
    <property type="evidence" value="ECO:0007669"/>
    <property type="project" value="UniProtKB-EC"/>
</dbReference>
<dbReference type="InterPro" id="IPR036185">
    <property type="entry name" value="DNA_heli_DnaB-like_N_sf"/>
</dbReference>
<sequence length="484" mass="54210">MPKTPKPQRPRSGQYADNPEEALDRASSDLLRKVPPHSLEAEQAVLGGVFQSEHMFHQLVDIIGPDDFYSPVHRDIFKSFVQLYDDHQPIDVITVANQLAKNDTLDTVGGPVYLAELSDSVVSASNALHHAQIVRDKCILRELIDISSGIISNCFSSRDVGEVLDESEKEIFRIAQSKEMRGLMSSGQLVPKVFDELTARFNNKSVVTGIQTHYHDFDAMTAGLQNSDLIIIAGRPSMGKTAFALNVALRAAARSECPTAIFSLEMSMEQLMTRLLAVQSKVELSNLRTGYLDDSDWNKLYEGADVLSKAPIYIDDTPALSTLELQARCRRLKAEHNLGLIVIDYLQLMRSSARPDSREQEISDISRHLKALAKELDVPVIALSQLNRKVEERTDKRPMMSDLRESGAIEQDADIIIFLYRDAAYNKSEDNPLKNHAEVIIGKQRNGPTGRCELFFKKEYTLFENMDATAYPSELPEGFHQDSD</sequence>
<feature type="domain" description="SF4 helicase" evidence="15">
    <location>
        <begin position="203"/>
        <end position="470"/>
    </location>
</feature>
<protein>
    <recommendedName>
        <fullName evidence="12 13">Replicative DNA helicase</fullName>
        <ecNumber evidence="12 13">5.6.2.3</ecNumber>
    </recommendedName>
</protein>
<dbReference type="AlphaFoldDB" id="A0A126QNA1"/>
<keyword evidence="2 13" id="KW-0639">Primosome</keyword>
<dbReference type="InterPro" id="IPR007694">
    <property type="entry name" value="DNA_helicase_DnaB-like_C"/>
</dbReference>
<dbReference type="CDD" id="cd00984">
    <property type="entry name" value="DnaB_C"/>
    <property type="match status" value="1"/>
</dbReference>
<dbReference type="PANTHER" id="PTHR30153">
    <property type="entry name" value="REPLICATIVE DNA HELICASE DNAB"/>
    <property type="match status" value="1"/>
</dbReference>
<dbReference type="Proteomes" id="UP000295506">
    <property type="component" value="Unassembled WGS sequence"/>
</dbReference>
<evidence type="ECO:0000256" key="7">
    <source>
        <dbReference type="ARBA" id="ARBA00022840"/>
    </source>
</evidence>
<dbReference type="GO" id="GO:0003677">
    <property type="term" value="F:DNA binding"/>
    <property type="evidence" value="ECO:0007669"/>
    <property type="project" value="UniProtKB-UniRule"/>
</dbReference>
<keyword evidence="7 13" id="KW-0067">ATP-binding</keyword>
<dbReference type="FunFam" id="3.40.50.300:FF:000076">
    <property type="entry name" value="Replicative DNA helicase"/>
    <property type="match status" value="1"/>
</dbReference>
<dbReference type="GO" id="GO:0016787">
    <property type="term" value="F:hydrolase activity"/>
    <property type="evidence" value="ECO:0007669"/>
    <property type="project" value="UniProtKB-KW"/>
</dbReference>
<comment type="similarity">
    <text evidence="1 13">Belongs to the helicase family. DnaB subfamily.</text>
</comment>
<dbReference type="EMBL" id="SOBK01000003">
    <property type="protein sequence ID" value="TDT89761.1"/>
    <property type="molecule type" value="Genomic_DNA"/>
</dbReference>
<dbReference type="Pfam" id="PF00772">
    <property type="entry name" value="DnaB"/>
    <property type="match status" value="1"/>
</dbReference>
<evidence type="ECO:0000256" key="10">
    <source>
        <dbReference type="ARBA" id="ARBA00044932"/>
    </source>
</evidence>
<keyword evidence="3 13" id="KW-0235">DNA replication</keyword>
<reference evidence="16 18" key="1">
    <citation type="journal article" date="2016" name="Front. Microbiol.">
        <title>Genome Sequence of the Piezophilic, Mesophilic Sulfate-Reducing Bacterium Desulfovibrio indicus J2T.</title>
        <authorList>
            <person name="Cao J."/>
            <person name="Maignien L."/>
            <person name="Shao Z."/>
            <person name="Alain K."/>
            <person name="Jebbar M."/>
        </authorList>
    </citation>
    <scope>NUCLEOTIDE SEQUENCE [LARGE SCALE GENOMIC DNA]</scope>
    <source>
        <strain evidence="16 18">J2</strain>
    </source>
</reference>
<dbReference type="GO" id="GO:0042802">
    <property type="term" value="F:identical protein binding"/>
    <property type="evidence" value="ECO:0007669"/>
    <property type="project" value="UniProtKB-ARBA"/>
</dbReference>
<dbReference type="Proteomes" id="UP000055611">
    <property type="component" value="Chromosome"/>
</dbReference>
<keyword evidence="4 13" id="KW-0547">Nucleotide-binding</keyword>
<evidence type="ECO:0000256" key="2">
    <source>
        <dbReference type="ARBA" id="ARBA00022515"/>
    </source>
</evidence>
<evidence type="ECO:0000313" key="17">
    <source>
        <dbReference type="EMBL" id="TDT89761.1"/>
    </source>
</evidence>
<dbReference type="SUPFAM" id="SSF48024">
    <property type="entry name" value="N-terminal domain of DnaB helicase"/>
    <property type="match status" value="1"/>
</dbReference>
<evidence type="ECO:0000256" key="6">
    <source>
        <dbReference type="ARBA" id="ARBA00022806"/>
    </source>
</evidence>
<evidence type="ECO:0000256" key="1">
    <source>
        <dbReference type="ARBA" id="ARBA00008428"/>
    </source>
</evidence>
<dbReference type="GO" id="GO:0005829">
    <property type="term" value="C:cytosol"/>
    <property type="evidence" value="ECO:0007669"/>
    <property type="project" value="TreeGrafter"/>
</dbReference>
<keyword evidence="5 13" id="KW-0378">Hydrolase</keyword>
<evidence type="ECO:0000256" key="13">
    <source>
        <dbReference type="RuleBase" id="RU362085"/>
    </source>
</evidence>
<dbReference type="EC" id="5.6.2.3" evidence="12 13"/>
<evidence type="ECO:0000256" key="14">
    <source>
        <dbReference type="SAM" id="MobiDB-lite"/>
    </source>
</evidence>
<dbReference type="FunFam" id="1.10.860.10:FF:000001">
    <property type="entry name" value="Replicative DNA helicase"/>
    <property type="match status" value="1"/>
</dbReference>
<dbReference type="Pfam" id="PF03796">
    <property type="entry name" value="DnaB_C"/>
    <property type="match status" value="1"/>
</dbReference>
<evidence type="ECO:0000256" key="5">
    <source>
        <dbReference type="ARBA" id="ARBA00022801"/>
    </source>
</evidence>
<keyword evidence="18" id="KW-1185">Reference proteome</keyword>
<evidence type="ECO:0000313" key="19">
    <source>
        <dbReference type="Proteomes" id="UP000295506"/>
    </source>
</evidence>
<keyword evidence="6 13" id="KW-0347">Helicase</keyword>
<dbReference type="NCBIfam" id="NF004384">
    <property type="entry name" value="PRK05748.1"/>
    <property type="match status" value="1"/>
</dbReference>
<dbReference type="InterPro" id="IPR007693">
    <property type="entry name" value="DNA_helicase_DnaB-like_N"/>
</dbReference>
<organism evidence="17 19">
    <name type="scientific">Pseudodesulfovibrio indicus</name>
    <dbReference type="NCBI Taxonomy" id="1716143"/>
    <lineage>
        <taxon>Bacteria</taxon>
        <taxon>Pseudomonadati</taxon>
        <taxon>Thermodesulfobacteriota</taxon>
        <taxon>Desulfovibrionia</taxon>
        <taxon>Desulfovibrionales</taxon>
        <taxon>Desulfovibrionaceae</taxon>
    </lineage>
</organism>
<dbReference type="GO" id="GO:0005524">
    <property type="term" value="F:ATP binding"/>
    <property type="evidence" value="ECO:0007669"/>
    <property type="project" value="UniProtKB-UniRule"/>
</dbReference>
<keyword evidence="9" id="KW-0413">Isomerase</keyword>
<accession>A0A126QNA1</accession>
<evidence type="ECO:0000256" key="9">
    <source>
        <dbReference type="ARBA" id="ARBA00023235"/>
    </source>
</evidence>
<evidence type="ECO:0000256" key="4">
    <source>
        <dbReference type="ARBA" id="ARBA00022741"/>
    </source>
</evidence>
<comment type="catalytic activity">
    <reaction evidence="11 13">
        <text>ATP + H2O = ADP + phosphate + H(+)</text>
        <dbReference type="Rhea" id="RHEA:13065"/>
        <dbReference type="ChEBI" id="CHEBI:15377"/>
        <dbReference type="ChEBI" id="CHEBI:15378"/>
        <dbReference type="ChEBI" id="CHEBI:30616"/>
        <dbReference type="ChEBI" id="CHEBI:43474"/>
        <dbReference type="ChEBI" id="CHEBI:456216"/>
        <dbReference type="EC" id="5.6.2.3"/>
    </reaction>
</comment>
<dbReference type="EMBL" id="CP014206">
    <property type="protein sequence ID" value="AMK11374.1"/>
    <property type="molecule type" value="Genomic_DNA"/>
</dbReference>
<dbReference type="InterPro" id="IPR016136">
    <property type="entry name" value="DNA_helicase_N/primase_C"/>
</dbReference>
<dbReference type="SUPFAM" id="SSF52540">
    <property type="entry name" value="P-loop containing nucleoside triphosphate hydrolases"/>
    <property type="match status" value="1"/>
</dbReference>
<proteinExistence type="inferred from homology"/>
<dbReference type="OrthoDB" id="9773982at2"/>
<evidence type="ECO:0000256" key="11">
    <source>
        <dbReference type="ARBA" id="ARBA00048954"/>
    </source>
</evidence>
<dbReference type="InterPro" id="IPR027417">
    <property type="entry name" value="P-loop_NTPase"/>
</dbReference>
<feature type="region of interest" description="Disordered" evidence="14">
    <location>
        <begin position="1"/>
        <end position="22"/>
    </location>
</feature>
<comment type="function">
    <text evidence="10 13">The main replicative DNA helicase, it participates in initiation and elongation during chromosome replication. Travels ahead of the DNA replisome, separating dsDNA into templates for DNA synthesis. A processive ATP-dependent 5'-3' DNA helicase it has DNA-dependent ATPase activity.</text>
</comment>
<dbReference type="Gene3D" id="1.10.860.10">
    <property type="entry name" value="DNAb Helicase, Chain A"/>
    <property type="match status" value="1"/>
</dbReference>
<evidence type="ECO:0000313" key="18">
    <source>
        <dbReference type="Proteomes" id="UP000055611"/>
    </source>
</evidence>
<dbReference type="NCBIfam" id="TIGR00665">
    <property type="entry name" value="DnaB"/>
    <property type="match status" value="1"/>
</dbReference>
<evidence type="ECO:0000256" key="8">
    <source>
        <dbReference type="ARBA" id="ARBA00023125"/>
    </source>
</evidence>
<evidence type="ECO:0000256" key="3">
    <source>
        <dbReference type="ARBA" id="ARBA00022705"/>
    </source>
</evidence>
<dbReference type="GO" id="GO:0006269">
    <property type="term" value="P:DNA replication, synthesis of primer"/>
    <property type="evidence" value="ECO:0007669"/>
    <property type="project" value="UniProtKB-UniRule"/>
</dbReference>